<evidence type="ECO:0000313" key="2">
    <source>
        <dbReference type="EMBL" id="MBK0332288.1"/>
    </source>
</evidence>
<gene>
    <name evidence="2" type="ORF">I8D64_12880</name>
</gene>
<evidence type="ECO:0000313" key="3">
    <source>
        <dbReference type="Proteomes" id="UP000612352"/>
    </source>
</evidence>
<evidence type="ECO:0000259" key="1">
    <source>
        <dbReference type="Pfam" id="PF13460"/>
    </source>
</evidence>
<comment type="caution">
    <text evidence="2">The sequence shown here is derived from an EMBL/GenBank/DDBJ whole genome shotgun (WGS) entry which is preliminary data.</text>
</comment>
<dbReference type="SUPFAM" id="SSF51735">
    <property type="entry name" value="NAD(P)-binding Rossmann-fold domains"/>
    <property type="match status" value="1"/>
</dbReference>
<proteinExistence type="predicted"/>
<dbReference type="InterPro" id="IPR036291">
    <property type="entry name" value="NAD(P)-bd_dom_sf"/>
</dbReference>
<dbReference type="Proteomes" id="UP000612352">
    <property type="component" value="Unassembled WGS sequence"/>
</dbReference>
<dbReference type="Gene3D" id="3.40.50.720">
    <property type="entry name" value="NAD(P)-binding Rossmann-like Domain"/>
    <property type="match status" value="1"/>
</dbReference>
<feature type="domain" description="NAD(P)-binding" evidence="1">
    <location>
        <begin position="19"/>
        <end position="229"/>
    </location>
</feature>
<dbReference type="InterPro" id="IPR016040">
    <property type="entry name" value="NAD(P)-bd_dom"/>
</dbReference>
<sequence>MSSARHDPTSAHPRIAVFGAAGLLGEAVARDALLRSLEVVSAAEDPTRLARISPAQMLVRIDPGDPVGLLDALEGADAVVLALDPDAAAAGDSGAAGPGADDVDLVMSVIRGMRRRRVPRLVASSSLALHGDPAAPRVDRSLRRVLGEIGRELRGAADPAARARDLRRCEMLVAGSGLDWTLLRAGRLTDLLGTRSPRLVRADGAAADPQDPRTRAIPREDLARALVDQALVAGDPRARVRAVAACS</sequence>
<name>A0ABS1BCC9_9MICO</name>
<reference evidence="2 3" key="1">
    <citation type="submission" date="2020-12" db="EMBL/GenBank/DDBJ databases">
        <title>Brachybacterium sp. MASK1Z-5, whole genome shotgun sequence.</title>
        <authorList>
            <person name="Tuo L."/>
        </authorList>
    </citation>
    <scope>NUCLEOTIDE SEQUENCE [LARGE SCALE GENOMIC DNA]</scope>
    <source>
        <strain evidence="2 3">MASK1Z-5</strain>
    </source>
</reference>
<dbReference type="PANTHER" id="PTHR15020">
    <property type="entry name" value="FLAVIN REDUCTASE-RELATED"/>
    <property type="match status" value="1"/>
</dbReference>
<keyword evidence="3" id="KW-1185">Reference proteome</keyword>
<dbReference type="RefSeq" id="WP_200503190.1">
    <property type="nucleotide sequence ID" value="NZ_JAEDAJ010000008.1"/>
</dbReference>
<dbReference type="PANTHER" id="PTHR15020:SF50">
    <property type="entry name" value="UPF0659 PROTEIN YMR090W"/>
    <property type="match status" value="1"/>
</dbReference>
<accession>A0ABS1BCC9</accession>
<dbReference type="Pfam" id="PF13460">
    <property type="entry name" value="NAD_binding_10"/>
    <property type="match status" value="1"/>
</dbReference>
<protein>
    <submittedName>
        <fullName evidence="2">NAD(P)H-binding protein</fullName>
    </submittedName>
</protein>
<organism evidence="2 3">
    <name type="scientific">Brachybacterium halotolerans</name>
    <dbReference type="NCBI Taxonomy" id="2795215"/>
    <lineage>
        <taxon>Bacteria</taxon>
        <taxon>Bacillati</taxon>
        <taxon>Actinomycetota</taxon>
        <taxon>Actinomycetes</taxon>
        <taxon>Micrococcales</taxon>
        <taxon>Dermabacteraceae</taxon>
        <taxon>Brachybacterium</taxon>
    </lineage>
</organism>
<dbReference type="EMBL" id="JAEDAJ010000008">
    <property type="protein sequence ID" value="MBK0332288.1"/>
    <property type="molecule type" value="Genomic_DNA"/>
</dbReference>